<accession>A0ABP8SU39</accession>
<evidence type="ECO:0000313" key="7">
    <source>
        <dbReference type="Proteomes" id="UP001500691"/>
    </source>
</evidence>
<dbReference type="EMBL" id="BAABFF010000001">
    <property type="protein sequence ID" value="GAA4574073.1"/>
    <property type="molecule type" value="Genomic_DNA"/>
</dbReference>
<sequence>MRSIVGGMLVWERPEPPDRPVPAPLNRERIVRTAIRLADADGLEAVSLRKVATALGVGPMRLYSYIASKEELLDLMVDAAYAEIRPVGDGWREVLRSLAESTRQAAHEHEWLADLLGGRPQLGPHALANGEAVVSRLDGVDLDDAMPMVAAVNAYVIGAVRREIAARRAERASGMDERRWQAALGPYLERTFATGRFPALATVVRDAAHLDADHTFRMGLDFLLDGIEARVSR</sequence>
<gene>
    <name evidence="6" type="ORF">GCM10023100_39180</name>
</gene>
<dbReference type="SUPFAM" id="SSF46689">
    <property type="entry name" value="Homeodomain-like"/>
    <property type="match status" value="1"/>
</dbReference>
<dbReference type="Pfam" id="PF02909">
    <property type="entry name" value="TetR_C_1"/>
    <property type="match status" value="1"/>
</dbReference>
<dbReference type="InterPro" id="IPR009057">
    <property type="entry name" value="Homeodomain-like_sf"/>
</dbReference>
<name>A0ABP8SU39_9ACTN</name>
<dbReference type="Gene3D" id="1.10.10.60">
    <property type="entry name" value="Homeodomain-like"/>
    <property type="match status" value="1"/>
</dbReference>
<dbReference type="PROSITE" id="PS50977">
    <property type="entry name" value="HTH_TETR_2"/>
    <property type="match status" value="1"/>
</dbReference>
<proteinExistence type="predicted"/>
<dbReference type="Gene3D" id="1.10.357.10">
    <property type="entry name" value="Tetracycline Repressor, domain 2"/>
    <property type="match status" value="1"/>
</dbReference>
<feature type="domain" description="HTH tetR-type" evidence="5">
    <location>
        <begin position="24"/>
        <end position="84"/>
    </location>
</feature>
<evidence type="ECO:0000256" key="4">
    <source>
        <dbReference type="PROSITE-ProRule" id="PRU00335"/>
    </source>
</evidence>
<dbReference type="Proteomes" id="UP001500691">
    <property type="component" value="Unassembled WGS sequence"/>
</dbReference>
<dbReference type="InterPro" id="IPR001647">
    <property type="entry name" value="HTH_TetR"/>
</dbReference>
<dbReference type="PANTHER" id="PTHR30055">
    <property type="entry name" value="HTH-TYPE TRANSCRIPTIONAL REGULATOR RUTR"/>
    <property type="match status" value="1"/>
</dbReference>
<evidence type="ECO:0000256" key="3">
    <source>
        <dbReference type="ARBA" id="ARBA00023163"/>
    </source>
</evidence>
<dbReference type="Pfam" id="PF00440">
    <property type="entry name" value="TetR_N"/>
    <property type="match status" value="1"/>
</dbReference>
<dbReference type="InterPro" id="IPR050109">
    <property type="entry name" value="HTH-type_TetR-like_transc_reg"/>
</dbReference>
<dbReference type="SUPFAM" id="SSF48498">
    <property type="entry name" value="Tetracyclin repressor-like, C-terminal domain"/>
    <property type="match status" value="1"/>
</dbReference>
<comment type="caution">
    <text evidence="6">The sequence shown here is derived from an EMBL/GenBank/DDBJ whole genome shotgun (WGS) entry which is preliminary data.</text>
</comment>
<protein>
    <submittedName>
        <fullName evidence="6">TetR/AcrR family transcriptional regulator C-terminal domain-containing protein</fullName>
    </submittedName>
</protein>
<keyword evidence="7" id="KW-1185">Reference proteome</keyword>
<evidence type="ECO:0000313" key="6">
    <source>
        <dbReference type="EMBL" id="GAA4574073.1"/>
    </source>
</evidence>
<feature type="DNA-binding region" description="H-T-H motif" evidence="4">
    <location>
        <begin position="47"/>
        <end position="66"/>
    </location>
</feature>
<organism evidence="6 7">
    <name type="scientific">Actinocorallia cavernae</name>
    <dbReference type="NCBI Taxonomy" id="328075"/>
    <lineage>
        <taxon>Bacteria</taxon>
        <taxon>Bacillati</taxon>
        <taxon>Actinomycetota</taxon>
        <taxon>Actinomycetes</taxon>
        <taxon>Streptosporangiales</taxon>
        <taxon>Thermomonosporaceae</taxon>
        <taxon>Actinocorallia</taxon>
    </lineage>
</organism>
<dbReference type="InterPro" id="IPR004111">
    <property type="entry name" value="Repressor_TetR_C"/>
</dbReference>
<evidence type="ECO:0000256" key="2">
    <source>
        <dbReference type="ARBA" id="ARBA00023125"/>
    </source>
</evidence>
<evidence type="ECO:0000259" key="5">
    <source>
        <dbReference type="PROSITE" id="PS50977"/>
    </source>
</evidence>
<dbReference type="PANTHER" id="PTHR30055:SF151">
    <property type="entry name" value="TRANSCRIPTIONAL REGULATORY PROTEIN"/>
    <property type="match status" value="1"/>
</dbReference>
<keyword evidence="1" id="KW-0805">Transcription regulation</keyword>
<keyword evidence="3" id="KW-0804">Transcription</keyword>
<keyword evidence="2 4" id="KW-0238">DNA-binding</keyword>
<dbReference type="InterPro" id="IPR036271">
    <property type="entry name" value="Tet_transcr_reg_TetR-rel_C_sf"/>
</dbReference>
<reference evidence="7" key="1">
    <citation type="journal article" date="2019" name="Int. J. Syst. Evol. Microbiol.">
        <title>The Global Catalogue of Microorganisms (GCM) 10K type strain sequencing project: providing services to taxonomists for standard genome sequencing and annotation.</title>
        <authorList>
            <consortium name="The Broad Institute Genomics Platform"/>
            <consortium name="The Broad Institute Genome Sequencing Center for Infectious Disease"/>
            <person name="Wu L."/>
            <person name="Ma J."/>
        </authorList>
    </citation>
    <scope>NUCLEOTIDE SEQUENCE [LARGE SCALE GENOMIC DNA]</scope>
    <source>
        <strain evidence="7">JCM 13278</strain>
    </source>
</reference>
<evidence type="ECO:0000256" key="1">
    <source>
        <dbReference type="ARBA" id="ARBA00023015"/>
    </source>
</evidence>